<feature type="domain" description="OBG-type G" evidence="7">
    <location>
        <begin position="83"/>
        <end position="325"/>
    </location>
</feature>
<dbReference type="GO" id="GO:0005525">
    <property type="term" value="F:GTP binding"/>
    <property type="evidence" value="ECO:0007669"/>
    <property type="project" value="UniProtKB-KW"/>
</dbReference>
<dbReference type="Proteomes" id="UP001213000">
    <property type="component" value="Unassembled WGS sequence"/>
</dbReference>
<dbReference type="SUPFAM" id="SSF56281">
    <property type="entry name" value="Metallo-hydrolase/oxidoreductase"/>
    <property type="match status" value="1"/>
</dbReference>
<dbReference type="GO" id="GO:0003924">
    <property type="term" value="F:GTPase activity"/>
    <property type="evidence" value="ECO:0007669"/>
    <property type="project" value="InterPro"/>
</dbReference>
<dbReference type="Pfam" id="PF12706">
    <property type="entry name" value="Lactamase_B_2"/>
    <property type="match status" value="1"/>
</dbReference>
<sequence length="1935" mass="215874">MGIVEKVIKEIEGEHDTTLHIAIYSCKYFVAEEMARTQKNKATEYHLGLLKAKLARYRAQLLEPTSKSGPTGTGFDVQKSGDARVALIGFPSVGKSTLLSKVTNTASESAAYEFTTLTAIPGVIEYKGARIQLLDLPGIVEGASQGRGRGRQVVSTAKTADLIVIMLDATKSDEQRRLLEIELDAVGIRLNKQKPDVVFKKKTTGGITFNATVKLTKTDERTIRSILASCTVTFLDALQTWLTLRLDKLHNCDVMIREDITTEEFIDVLIGTRKYIPCLYVYNKVDAISLEQLDKLARAPNTVVISCEMGLNLDYLIDRMWEDLHLVKVYTKKRGAQPDLTEPVCMRKGATIEDVCNGIHRSLAANFRYALVCPIPSGRSTKGKSSKFAPHAQKVSLAHQVQDEDVVSKCPAATHSLTSRLITYIYPLISTQPNISSIFSMPSATLPPINDSTAPVELIFLGTGTSSSIPHVDCLTYDPAIHSPCKTCLSTLMPEGKRNVRRNTGAVLRTKAKDGRSVTIVIDAGKTFQAAAVEWFPKFGLRRIDALLITHAHADAMNGLDDLRGWTLNGAIQPHIDVYLTQDTYTEVQRSFPYLVSKEFASGGGDVPDFKYHIINDKEPFEIEGTGIEITPFAVHHGRIFSKVPPPAYVVTPTATLPSTPTNPEINLPSRESSPSPTLEKQTTEKAIAKKIEQGQGEVIHPLLCLGFKVQEQLAYISDASHIPDHVWDVLRSNRRGASAPLPALILDCLRLQPHPSHLGIADSIRIARRVGATKTYLTGFSHDVAHEEYVTIAEAVSGIVKDDDTLTESERQGIELVQGGQQLWVRPAHDGLRLFGSLPMKFFSQSFLYDDPWPIVSLAYFLRYPNPYAAHVISCDVISRHQTSAGTLVTTRLILKRGNMPRWFPQGMVSRAESWIVEESEVDPFGKVVQCRTRNLDHVKIMRVEESVVFRQSPEGKTLQHTEARIFSGFGWGLTKRIENHGLSRFKANLQRSREGVSLILSLLRQSRLQPMTLGGDSEFPMPHLERIQERDSKTDLPSSHTPVDHGENVDVWWSPDGARIIIQTSASYLVLVSVDYEEDGEVYRPPPLSLQAMRTFMAGPGEGLPLQPIGLHFEGVVRVEGALLSVSPRKTHLMFTTDNPPTIQRMPWPQDDDEAKSHTYDTWILNEDDFSWLQDPEGGIAKVFHAKSLLGEVWVTTDGRAYFVQLHEDDIVDYEPDVKPQDPDAEPAAQSIASKPHQRFGWQGTLIHDFITPKWVQKQRRVDPGETSSSHVYQEPQRATVVAINTRFSIFAVGTYGGGLEFKNFPSQEGVLPKSQSLEVPNPFHRPTGQVTALEWSSDGYVLSVGWTNGFQDLFMGGINQLFWGPGNFELFVLARQHSQRIDGQLFVIPFAKSATTGQHSPDNTRYAFLQMDDRALVYRGADQPDMSVINPESDVWQHIKIPQHYLATNWPIRYSSISADGRLVAVAGRRGLIHYSSTSGRWKAFSDRQQEQAFAVRGGLLWFHHVLIAAVEVTHSYQLRLYSRDHELSNTNVLHREMLPSPVVILSLVDNSLLVYTLDNTLYHYLVVPTTDTIKLHLCGSITFAGIIAVPSAVRMLSWMIPTAQKQLGDPADDLAVATVLMVVGGQLILLRPRKSAEQEVKYDMQIFADRIEFCWIHLRGISALENSLWAYDAHGIRIWLNALAIEQQSTEEITEDVKESVTIPLAFYPLSVLMDKGIIIGAENELATRSNLPFVMFRHATSSHLFLQHILLYQLSAGQVKEAVTFASHYKDLVFFAHALEILLHTVIESESTNGSSGGSENDTILPTTIEFLDHFDVSLDVVVGCARKTEMTRWRRLFDAVGNPKQLFEACLSSGRFKTAGSYLLVLHNLEQLDENNHDAVRLLKAAVDQQEWQLCRQLLRFLHSIDETGAALRNALSQVDLKLMDGWGN</sequence>
<keyword evidence="3" id="KW-0342">GTP-binding</keyword>
<feature type="compositionally biased region" description="Polar residues" evidence="5">
    <location>
        <begin position="659"/>
        <end position="681"/>
    </location>
</feature>
<dbReference type="InterPro" id="IPR045001">
    <property type="entry name" value="DRG"/>
</dbReference>
<dbReference type="Pfam" id="PF16897">
    <property type="entry name" value="MMR_HSR1_Xtn"/>
    <property type="match status" value="1"/>
</dbReference>
<comment type="caution">
    <text evidence="8">The sequence shown here is derived from an EMBL/GenBank/DDBJ whole genome shotgun (WGS) entry which is preliminary data.</text>
</comment>
<dbReference type="PROSITE" id="PS51710">
    <property type="entry name" value="G_OBG"/>
    <property type="match status" value="1"/>
</dbReference>
<reference evidence="8" key="1">
    <citation type="submission" date="2022-07" db="EMBL/GenBank/DDBJ databases">
        <title>Genome Sequence of Leucocoprinus birnbaumii.</title>
        <authorList>
            <person name="Buettner E."/>
        </authorList>
    </citation>
    <scope>NUCLEOTIDE SEQUENCE</scope>
    <source>
        <strain evidence="8">VT141</strain>
    </source>
</reference>
<keyword evidence="9" id="KW-1185">Reference proteome</keyword>
<feature type="domain" description="PRELI/MSF1" evidence="6">
    <location>
        <begin position="841"/>
        <end position="1010"/>
    </location>
</feature>
<dbReference type="Pfam" id="PF25440">
    <property type="entry name" value="Beta-prop_RIC1_2nd"/>
    <property type="match status" value="1"/>
</dbReference>
<dbReference type="InterPro" id="IPR027417">
    <property type="entry name" value="P-loop_NTPase"/>
</dbReference>
<dbReference type="CDD" id="cd01896">
    <property type="entry name" value="DRG"/>
    <property type="match status" value="1"/>
</dbReference>
<gene>
    <name evidence="8" type="ORF">NP233_g4121</name>
</gene>
<evidence type="ECO:0000256" key="4">
    <source>
        <dbReference type="ARBA" id="ARBA00023136"/>
    </source>
</evidence>
<evidence type="ECO:0000259" key="7">
    <source>
        <dbReference type="PROSITE" id="PS51710"/>
    </source>
</evidence>
<dbReference type="Gene3D" id="3.10.20.30">
    <property type="match status" value="1"/>
</dbReference>
<dbReference type="GO" id="GO:0042147">
    <property type="term" value="P:retrograde transport, endosome to Golgi"/>
    <property type="evidence" value="ECO:0007669"/>
    <property type="project" value="TreeGrafter"/>
</dbReference>
<evidence type="ECO:0000313" key="9">
    <source>
        <dbReference type="Proteomes" id="UP001213000"/>
    </source>
</evidence>
<accession>A0AAD5VVP6</accession>
<dbReference type="PROSITE" id="PS50904">
    <property type="entry name" value="PRELI_MSF1"/>
    <property type="match status" value="1"/>
</dbReference>
<evidence type="ECO:0000256" key="2">
    <source>
        <dbReference type="ARBA" id="ARBA00022741"/>
    </source>
</evidence>
<evidence type="ECO:0000256" key="5">
    <source>
        <dbReference type="SAM" id="MobiDB-lite"/>
    </source>
</evidence>
<dbReference type="GO" id="GO:0006886">
    <property type="term" value="P:intracellular protein transport"/>
    <property type="evidence" value="ECO:0007669"/>
    <property type="project" value="InterPro"/>
</dbReference>
<dbReference type="InterPro" id="IPR005225">
    <property type="entry name" value="Small_GTP-bd"/>
</dbReference>
<dbReference type="SUPFAM" id="SSF81271">
    <property type="entry name" value="TGS-like"/>
    <property type="match status" value="1"/>
</dbReference>
<proteinExistence type="predicted"/>
<dbReference type="PRINTS" id="PR00326">
    <property type="entry name" value="GTP1OBG"/>
</dbReference>
<dbReference type="InterPro" id="IPR036866">
    <property type="entry name" value="RibonucZ/Hydroxyglut_hydro"/>
</dbReference>
<dbReference type="PANTHER" id="PTHR22746:SF10">
    <property type="entry name" value="GUANINE NUCLEOTIDE EXCHANGE FACTOR SUBUNIT RIC1"/>
    <property type="match status" value="1"/>
</dbReference>
<dbReference type="GO" id="GO:0000139">
    <property type="term" value="C:Golgi membrane"/>
    <property type="evidence" value="ECO:0007669"/>
    <property type="project" value="TreeGrafter"/>
</dbReference>
<dbReference type="InterPro" id="IPR006073">
    <property type="entry name" value="GTP-bd"/>
</dbReference>
<dbReference type="InterPro" id="IPR001279">
    <property type="entry name" value="Metallo-B-lactamas"/>
</dbReference>
<dbReference type="Pfam" id="PF07064">
    <property type="entry name" value="RIC1"/>
    <property type="match status" value="1"/>
</dbReference>
<name>A0AAD5VVP6_9AGAR</name>
<dbReference type="InterPro" id="IPR006797">
    <property type="entry name" value="PRELI/MSF1_dom"/>
</dbReference>
<evidence type="ECO:0000256" key="3">
    <source>
        <dbReference type="ARBA" id="ARBA00023134"/>
    </source>
</evidence>
<dbReference type="SUPFAM" id="SSF52540">
    <property type="entry name" value="P-loop containing nucleoside triphosphate hydrolases"/>
    <property type="match status" value="1"/>
</dbReference>
<keyword evidence="2" id="KW-0547">Nucleotide-binding</keyword>
<organism evidence="8 9">
    <name type="scientific">Leucocoprinus birnbaumii</name>
    <dbReference type="NCBI Taxonomy" id="56174"/>
    <lineage>
        <taxon>Eukaryota</taxon>
        <taxon>Fungi</taxon>
        <taxon>Dikarya</taxon>
        <taxon>Basidiomycota</taxon>
        <taxon>Agaricomycotina</taxon>
        <taxon>Agaricomycetes</taxon>
        <taxon>Agaricomycetidae</taxon>
        <taxon>Agaricales</taxon>
        <taxon>Agaricineae</taxon>
        <taxon>Agaricaceae</taxon>
        <taxon>Leucocoprinus</taxon>
    </lineage>
</organism>
<dbReference type="Pfam" id="PF01926">
    <property type="entry name" value="MMR_HSR1"/>
    <property type="match status" value="1"/>
</dbReference>
<dbReference type="PANTHER" id="PTHR22746">
    <property type="entry name" value="RAB6A-GEF COMPLEX PARTNER PROTEIN 1"/>
    <property type="match status" value="1"/>
</dbReference>
<dbReference type="InterPro" id="IPR004095">
    <property type="entry name" value="TGS"/>
</dbReference>
<dbReference type="GO" id="GO:0034066">
    <property type="term" value="C:Ric1-Rgp1 guanyl-nucleotide exchange factor complex"/>
    <property type="evidence" value="ECO:0007669"/>
    <property type="project" value="InterPro"/>
</dbReference>
<dbReference type="FunFam" id="3.40.50.300:FF:000740">
    <property type="entry name" value="Putative GTP-binding protein 1"/>
    <property type="match status" value="1"/>
</dbReference>
<dbReference type="GO" id="GO:0005829">
    <property type="term" value="C:cytosol"/>
    <property type="evidence" value="ECO:0007669"/>
    <property type="project" value="TreeGrafter"/>
</dbReference>
<dbReference type="Pfam" id="PF02824">
    <property type="entry name" value="TGS"/>
    <property type="match status" value="1"/>
</dbReference>
<feature type="region of interest" description="Disordered" evidence="5">
    <location>
        <begin position="654"/>
        <end position="682"/>
    </location>
</feature>
<comment type="subcellular location">
    <subcellularLocation>
        <location evidence="1">Membrane</location>
    </subcellularLocation>
</comment>
<evidence type="ECO:0000256" key="1">
    <source>
        <dbReference type="ARBA" id="ARBA00004370"/>
    </source>
</evidence>
<protein>
    <submittedName>
        <fullName evidence="8">Uncharacterized protein</fullName>
    </submittedName>
</protein>
<evidence type="ECO:0000313" key="8">
    <source>
        <dbReference type="EMBL" id="KAJ3570868.1"/>
    </source>
</evidence>
<dbReference type="PROSITE" id="PS00905">
    <property type="entry name" value="GTP1_OBG"/>
    <property type="match status" value="1"/>
</dbReference>
<dbReference type="CDD" id="cd16279">
    <property type="entry name" value="metallo-hydrolase-like_MBL-fold"/>
    <property type="match status" value="1"/>
</dbReference>
<dbReference type="InterPro" id="IPR006074">
    <property type="entry name" value="GTP1-OBG_CS"/>
</dbReference>
<dbReference type="InterPro" id="IPR040096">
    <property type="entry name" value="Ric1"/>
</dbReference>
<dbReference type="Gene3D" id="3.40.50.300">
    <property type="entry name" value="P-loop containing nucleotide triphosphate hydrolases"/>
    <property type="match status" value="1"/>
</dbReference>
<keyword evidence="4" id="KW-0472">Membrane</keyword>
<dbReference type="InterPro" id="IPR031662">
    <property type="entry name" value="GTP-binding_2"/>
</dbReference>
<dbReference type="Gene3D" id="3.60.15.10">
    <property type="entry name" value="Ribonuclease Z/Hydroxyacylglutathione hydrolase-like"/>
    <property type="match status" value="1"/>
</dbReference>
<dbReference type="InterPro" id="IPR031167">
    <property type="entry name" value="G_OBG"/>
</dbReference>
<dbReference type="SUPFAM" id="SSF82171">
    <property type="entry name" value="DPP6 N-terminal domain-like"/>
    <property type="match status" value="1"/>
</dbReference>
<dbReference type="InterPro" id="IPR012675">
    <property type="entry name" value="Beta-grasp_dom_sf"/>
</dbReference>
<evidence type="ECO:0000259" key="6">
    <source>
        <dbReference type="PROSITE" id="PS50904"/>
    </source>
</evidence>
<dbReference type="Pfam" id="PF04707">
    <property type="entry name" value="PRELI"/>
    <property type="match status" value="1"/>
</dbReference>
<dbReference type="InterPro" id="IPR012676">
    <property type="entry name" value="TGS-like"/>
</dbReference>
<dbReference type="NCBIfam" id="TIGR00231">
    <property type="entry name" value="small_GTP"/>
    <property type="match status" value="1"/>
</dbReference>
<dbReference type="EMBL" id="JANIEX010000214">
    <property type="protein sequence ID" value="KAJ3570868.1"/>
    <property type="molecule type" value="Genomic_DNA"/>
</dbReference>
<dbReference type="InterPro" id="IPR009771">
    <property type="entry name" value="RIC1_C"/>
</dbReference>